<evidence type="ECO:0000259" key="2">
    <source>
        <dbReference type="Pfam" id="PF08279"/>
    </source>
</evidence>
<gene>
    <name evidence="5" type="ORF">RI060_30975</name>
</gene>
<feature type="domain" description="WCX" evidence="4">
    <location>
        <begin position="238"/>
        <end position="319"/>
    </location>
</feature>
<protein>
    <submittedName>
        <fullName evidence="5">WYL domain-containing protein</fullName>
    </submittedName>
</protein>
<proteinExistence type="predicted"/>
<feature type="signal peptide" evidence="1">
    <location>
        <begin position="1"/>
        <end position="20"/>
    </location>
</feature>
<evidence type="ECO:0000313" key="6">
    <source>
        <dbReference type="Proteomes" id="UP001249394"/>
    </source>
</evidence>
<dbReference type="InterPro" id="IPR036388">
    <property type="entry name" value="WH-like_DNA-bd_sf"/>
</dbReference>
<feature type="domain" description="Helix-turn-helix type 11" evidence="2">
    <location>
        <begin position="5"/>
        <end position="60"/>
    </location>
</feature>
<dbReference type="Pfam" id="PF08279">
    <property type="entry name" value="HTH_11"/>
    <property type="match status" value="1"/>
</dbReference>
<dbReference type="InterPro" id="IPR051534">
    <property type="entry name" value="CBASS_pafABC_assoc_protein"/>
</dbReference>
<organism evidence="5 6">
    <name type="scientific">Streptomyces violaceus</name>
    <name type="common">Streptomyces venezuelae</name>
    <dbReference type="NCBI Taxonomy" id="1936"/>
    <lineage>
        <taxon>Bacteria</taxon>
        <taxon>Bacillati</taxon>
        <taxon>Actinomycetota</taxon>
        <taxon>Actinomycetes</taxon>
        <taxon>Kitasatosporales</taxon>
        <taxon>Streptomycetaceae</taxon>
        <taxon>Streptomyces</taxon>
    </lineage>
</organism>
<dbReference type="Pfam" id="PF25583">
    <property type="entry name" value="WCX"/>
    <property type="match status" value="1"/>
</dbReference>
<feature type="domain" description="WYL" evidence="3">
    <location>
        <begin position="140"/>
        <end position="205"/>
    </location>
</feature>
<dbReference type="PANTHER" id="PTHR34580:SF1">
    <property type="entry name" value="PROTEIN PAFC"/>
    <property type="match status" value="1"/>
</dbReference>
<name>A0ABY9UF20_STRVL</name>
<dbReference type="Pfam" id="PF13280">
    <property type="entry name" value="WYL"/>
    <property type="match status" value="1"/>
</dbReference>
<evidence type="ECO:0000259" key="3">
    <source>
        <dbReference type="Pfam" id="PF13280"/>
    </source>
</evidence>
<reference evidence="5 6" key="1">
    <citation type="submission" date="2023-09" db="EMBL/GenBank/DDBJ databases">
        <title>The genome sequence of Streptomyces anthocyanicus.</title>
        <authorList>
            <person name="Mo P."/>
        </authorList>
    </citation>
    <scope>NUCLEOTIDE SEQUENCE [LARGE SCALE GENOMIC DNA]</scope>
    <source>
        <strain evidence="5 6">JCM 4387</strain>
    </source>
</reference>
<evidence type="ECO:0000256" key="1">
    <source>
        <dbReference type="SAM" id="SignalP"/>
    </source>
</evidence>
<dbReference type="Proteomes" id="UP001249394">
    <property type="component" value="Chromosome"/>
</dbReference>
<sequence length="332" mass="36417">MRAARLIKMVLILQSRPAMTAAELARELEVSERTVTRDAQALSEAGVPVYADRGRAGGYRLVGGYRTRLTGLHRGEAEALFLSGVPGALREMGLEDAASAAQLKVSAALLPSLRDASKTAAQRFHLDAPNWFKEPKTPTLLPAVADAVWDDRRVVAHYRRGEDEVVRELEPYGLVLKAGVWYLCARVAGGGSFRVYRIDRFTAVEPVEERFEREAEFELPAFWEERAEQFARSILRARVVVRLSPDGVRALPYALDSLSAREALADADGPDSDGWVTVALPVESEEVAHTQLTALGAEVEVLAPEGLRERFAGDALRLAGLYHPGHRPRDGA</sequence>
<dbReference type="InterPro" id="IPR028349">
    <property type="entry name" value="PafC-like"/>
</dbReference>
<dbReference type="InterPro" id="IPR013196">
    <property type="entry name" value="HTH_11"/>
</dbReference>
<dbReference type="PANTHER" id="PTHR34580">
    <property type="match status" value="1"/>
</dbReference>
<dbReference type="PROSITE" id="PS52050">
    <property type="entry name" value="WYL"/>
    <property type="match status" value="1"/>
</dbReference>
<accession>A0ABY9UF20</accession>
<keyword evidence="6" id="KW-1185">Reference proteome</keyword>
<keyword evidence="1" id="KW-0732">Signal</keyword>
<evidence type="ECO:0000259" key="4">
    <source>
        <dbReference type="Pfam" id="PF25583"/>
    </source>
</evidence>
<dbReference type="InterPro" id="IPR036390">
    <property type="entry name" value="WH_DNA-bd_sf"/>
</dbReference>
<dbReference type="PIRSF" id="PIRSF016838">
    <property type="entry name" value="PafC"/>
    <property type="match status" value="1"/>
</dbReference>
<dbReference type="InterPro" id="IPR026881">
    <property type="entry name" value="WYL_dom"/>
</dbReference>
<feature type="chain" id="PRO_5045544879" evidence="1">
    <location>
        <begin position="21"/>
        <end position="332"/>
    </location>
</feature>
<dbReference type="InterPro" id="IPR057727">
    <property type="entry name" value="WCX_dom"/>
</dbReference>
<evidence type="ECO:0000313" key="5">
    <source>
        <dbReference type="EMBL" id="WND21497.1"/>
    </source>
</evidence>
<dbReference type="Gene3D" id="1.10.10.10">
    <property type="entry name" value="Winged helix-like DNA-binding domain superfamily/Winged helix DNA-binding domain"/>
    <property type="match status" value="1"/>
</dbReference>
<dbReference type="EMBL" id="CP134213">
    <property type="protein sequence ID" value="WND21497.1"/>
    <property type="molecule type" value="Genomic_DNA"/>
</dbReference>
<dbReference type="SUPFAM" id="SSF46785">
    <property type="entry name" value="Winged helix' DNA-binding domain"/>
    <property type="match status" value="1"/>
</dbReference>